<evidence type="ECO:0000256" key="3">
    <source>
        <dbReference type="ARBA" id="ARBA00023235"/>
    </source>
</evidence>
<evidence type="ECO:0000256" key="2">
    <source>
        <dbReference type="ARBA" id="ARBA00023140"/>
    </source>
</evidence>
<proteinExistence type="predicted"/>
<dbReference type="PANTHER" id="PTHR43684">
    <property type="match status" value="1"/>
</dbReference>
<protein>
    <submittedName>
        <fullName evidence="4">Enoyl-CoA hydratase</fullName>
    </submittedName>
</protein>
<comment type="subcellular location">
    <subcellularLocation>
        <location evidence="1">Peroxisome</location>
    </subcellularLocation>
</comment>
<dbReference type="Pfam" id="PF00378">
    <property type="entry name" value="ECH_1"/>
    <property type="match status" value="1"/>
</dbReference>
<comment type="caution">
    <text evidence="4">The sequence shown here is derived from an EMBL/GenBank/DDBJ whole genome shotgun (WGS) entry which is preliminary data.</text>
</comment>
<dbReference type="PANTHER" id="PTHR43684:SF1">
    <property type="entry name" value="ENOYL-COA DELTA ISOMERASE 2"/>
    <property type="match status" value="1"/>
</dbReference>
<organism evidence="4 5">
    <name type="scientific">Paracandidimonas soli</name>
    <dbReference type="NCBI Taxonomy" id="1917182"/>
    <lineage>
        <taxon>Bacteria</taxon>
        <taxon>Pseudomonadati</taxon>
        <taxon>Pseudomonadota</taxon>
        <taxon>Betaproteobacteria</taxon>
        <taxon>Burkholderiales</taxon>
        <taxon>Alcaligenaceae</taxon>
        <taxon>Paracandidimonas</taxon>
    </lineage>
</organism>
<dbReference type="CDD" id="cd06558">
    <property type="entry name" value="crotonase-like"/>
    <property type="match status" value="1"/>
</dbReference>
<keyword evidence="2" id="KW-0576">Peroxisome</keyword>
<reference evidence="4 5" key="1">
    <citation type="submission" date="2019-03" db="EMBL/GenBank/DDBJ databases">
        <title>Genomic Encyclopedia of Type Strains, Phase IV (KMG-IV): sequencing the most valuable type-strain genomes for metagenomic binning, comparative biology and taxonomic classification.</title>
        <authorList>
            <person name="Goeker M."/>
        </authorList>
    </citation>
    <scope>NUCLEOTIDE SEQUENCE [LARGE SCALE GENOMIC DNA]</scope>
    <source>
        <strain evidence="4 5">DSM 100048</strain>
    </source>
</reference>
<dbReference type="InterPro" id="IPR001753">
    <property type="entry name" value="Enoyl-CoA_hydra/iso"/>
</dbReference>
<dbReference type="Gene3D" id="3.90.226.10">
    <property type="entry name" value="2-enoyl-CoA Hydratase, Chain A, domain 1"/>
    <property type="match status" value="1"/>
</dbReference>
<dbReference type="SUPFAM" id="SSF52096">
    <property type="entry name" value="ClpP/crotonase"/>
    <property type="match status" value="1"/>
</dbReference>
<sequence length="256" mass="27444">MIHLSNKGNWLEISMDRAGQRNALTHAMYAEMTDALRQAAGWAECRAIILSGAGGCFTAGNDLTEFLAYDPDAPHAGIAFLHALADADIPVIAAVEGQAVGVGVTMLQHCDFVLAGKSACFRLPFVPLGLCPEGASSLLLADIVGPRRAAQWLLTGQPFDAAEALEAGLLTRLVEDGAALQAARATAEQLAAMPAASIRISKHLMRDSRRNPVHHAIDNEWEYFRQCLQSEEARSRIQQFFEGKPDRGPAGEGGEL</sequence>
<keyword evidence="5" id="KW-1185">Reference proteome</keyword>
<dbReference type="OrthoDB" id="9797151at2"/>
<evidence type="ECO:0000313" key="5">
    <source>
        <dbReference type="Proteomes" id="UP000294692"/>
    </source>
</evidence>
<dbReference type="Proteomes" id="UP000294692">
    <property type="component" value="Unassembled WGS sequence"/>
</dbReference>
<evidence type="ECO:0000313" key="4">
    <source>
        <dbReference type="EMBL" id="TCU98964.1"/>
    </source>
</evidence>
<keyword evidence="3" id="KW-0413">Isomerase</keyword>
<dbReference type="InterPro" id="IPR051053">
    <property type="entry name" value="ECH/Chromodomain_protein"/>
</dbReference>
<evidence type="ECO:0000256" key="1">
    <source>
        <dbReference type="ARBA" id="ARBA00004275"/>
    </source>
</evidence>
<dbReference type="AlphaFoldDB" id="A0A4R3V937"/>
<dbReference type="GO" id="GO:0004165">
    <property type="term" value="F:delta(3)-delta(2)-enoyl-CoA isomerase activity"/>
    <property type="evidence" value="ECO:0007669"/>
    <property type="project" value="UniProtKB-ARBA"/>
</dbReference>
<dbReference type="InterPro" id="IPR029045">
    <property type="entry name" value="ClpP/crotonase-like_dom_sf"/>
</dbReference>
<gene>
    <name evidence="4" type="ORF">EV686_10461</name>
</gene>
<dbReference type="RefSeq" id="WP_132476235.1">
    <property type="nucleotide sequence ID" value="NZ_JBHRVM010000001.1"/>
</dbReference>
<dbReference type="EMBL" id="SMBX01000004">
    <property type="protein sequence ID" value="TCU98964.1"/>
    <property type="molecule type" value="Genomic_DNA"/>
</dbReference>
<accession>A0A4R3V937</accession>
<name>A0A4R3V937_9BURK</name>